<dbReference type="InterPro" id="IPR004797">
    <property type="entry name" value="Competence_ComEC/Rec2"/>
</dbReference>
<dbReference type="NCBIfam" id="TIGR00360">
    <property type="entry name" value="ComEC_N-term"/>
    <property type="match status" value="1"/>
</dbReference>
<feature type="transmembrane region" description="Helical" evidence="7">
    <location>
        <begin position="467"/>
        <end position="484"/>
    </location>
</feature>
<evidence type="ECO:0000259" key="8">
    <source>
        <dbReference type="SMART" id="SM00849"/>
    </source>
</evidence>
<reference evidence="9" key="1">
    <citation type="submission" date="2019-02" db="EMBL/GenBank/DDBJ databases">
        <authorList>
            <person name="Gruber-Vodicka R. H."/>
            <person name="Seah K. B. B."/>
        </authorList>
    </citation>
    <scope>NUCLEOTIDE SEQUENCE</scope>
    <source>
        <strain evidence="9">BECK_BZ106</strain>
    </source>
</reference>
<comment type="subcellular location">
    <subcellularLocation>
        <location evidence="1">Cell membrane</location>
        <topology evidence="1">Multi-pass membrane protein</topology>
    </subcellularLocation>
</comment>
<evidence type="ECO:0000313" key="9">
    <source>
        <dbReference type="EMBL" id="VFJ69410.1"/>
    </source>
</evidence>
<feature type="transmembrane region" description="Helical" evidence="7">
    <location>
        <begin position="314"/>
        <end position="347"/>
    </location>
</feature>
<dbReference type="NCBIfam" id="TIGR00361">
    <property type="entry name" value="ComEC_Rec2"/>
    <property type="match status" value="1"/>
</dbReference>
<keyword evidence="5 7" id="KW-0472">Membrane</keyword>
<keyword evidence="4 7" id="KW-1133">Transmembrane helix</keyword>
<feature type="transmembrane region" description="Helical" evidence="7">
    <location>
        <begin position="52"/>
        <end position="70"/>
    </location>
</feature>
<evidence type="ECO:0000256" key="2">
    <source>
        <dbReference type="ARBA" id="ARBA00022475"/>
    </source>
</evidence>
<evidence type="ECO:0000256" key="6">
    <source>
        <dbReference type="SAM" id="MobiDB-lite"/>
    </source>
</evidence>
<evidence type="ECO:0000256" key="1">
    <source>
        <dbReference type="ARBA" id="ARBA00004651"/>
    </source>
</evidence>
<name>A0A450TNM6_9GAMM</name>
<feature type="region of interest" description="Disordered" evidence="6">
    <location>
        <begin position="783"/>
        <end position="804"/>
    </location>
</feature>
<dbReference type="GO" id="GO:0030420">
    <property type="term" value="P:establishment of competence for transformation"/>
    <property type="evidence" value="ECO:0007669"/>
    <property type="project" value="InterPro"/>
</dbReference>
<feature type="transmembrane region" description="Helical" evidence="7">
    <location>
        <begin position="496"/>
        <end position="516"/>
    </location>
</feature>
<dbReference type="Gene3D" id="3.60.15.10">
    <property type="entry name" value="Ribonuclease Z/Hydroxyacylglutathione hydrolase-like"/>
    <property type="match status" value="1"/>
</dbReference>
<feature type="transmembrane region" description="Helical" evidence="7">
    <location>
        <begin position="275"/>
        <end position="294"/>
    </location>
</feature>
<evidence type="ECO:0000256" key="4">
    <source>
        <dbReference type="ARBA" id="ARBA00022989"/>
    </source>
</evidence>
<evidence type="ECO:0000256" key="3">
    <source>
        <dbReference type="ARBA" id="ARBA00022692"/>
    </source>
</evidence>
<feature type="compositionally biased region" description="Basic and acidic residues" evidence="6">
    <location>
        <begin position="792"/>
        <end position="804"/>
    </location>
</feature>
<dbReference type="CDD" id="cd07731">
    <property type="entry name" value="ComA-like_MBL-fold"/>
    <property type="match status" value="1"/>
</dbReference>
<dbReference type="Pfam" id="PF13567">
    <property type="entry name" value="DUF4131"/>
    <property type="match status" value="1"/>
</dbReference>
<dbReference type="Pfam" id="PF00753">
    <property type="entry name" value="Lactamase_B"/>
    <property type="match status" value="1"/>
</dbReference>
<dbReference type="InterPro" id="IPR052159">
    <property type="entry name" value="Competence_DNA_uptake"/>
</dbReference>
<dbReference type="GO" id="GO:0005886">
    <property type="term" value="C:plasma membrane"/>
    <property type="evidence" value="ECO:0007669"/>
    <property type="project" value="UniProtKB-SubCell"/>
</dbReference>
<dbReference type="SUPFAM" id="SSF56281">
    <property type="entry name" value="Metallo-hydrolase/oxidoreductase"/>
    <property type="match status" value="1"/>
</dbReference>
<proteinExistence type="predicted"/>
<feature type="transmembrane region" description="Helical" evidence="7">
    <location>
        <begin position="403"/>
        <end position="425"/>
    </location>
</feature>
<dbReference type="AlphaFoldDB" id="A0A450TNM6"/>
<dbReference type="InterPro" id="IPR004477">
    <property type="entry name" value="ComEC_N"/>
</dbReference>
<dbReference type="PANTHER" id="PTHR30619:SF1">
    <property type="entry name" value="RECOMBINATION PROTEIN 2"/>
    <property type="match status" value="1"/>
</dbReference>
<feature type="transmembrane region" description="Helical" evidence="7">
    <location>
        <begin position="437"/>
        <end position="461"/>
    </location>
</feature>
<dbReference type="InterPro" id="IPR035681">
    <property type="entry name" value="ComA-like_MBL"/>
</dbReference>
<evidence type="ECO:0000256" key="5">
    <source>
        <dbReference type="ARBA" id="ARBA00023136"/>
    </source>
</evidence>
<dbReference type="InterPro" id="IPR025405">
    <property type="entry name" value="DUF4131"/>
</dbReference>
<feature type="domain" description="Metallo-beta-lactamase" evidence="8">
    <location>
        <begin position="555"/>
        <end position="747"/>
    </location>
</feature>
<evidence type="ECO:0000256" key="7">
    <source>
        <dbReference type="SAM" id="Phobius"/>
    </source>
</evidence>
<feature type="transmembrane region" description="Helical" evidence="7">
    <location>
        <begin position="359"/>
        <end position="391"/>
    </location>
</feature>
<dbReference type="EMBL" id="CAADFD010000164">
    <property type="protein sequence ID" value="VFJ69410.1"/>
    <property type="molecule type" value="Genomic_DNA"/>
</dbReference>
<sequence>MCFFGGALIETMKDRNRLSSALLEKTQMRTAAIGFLSGILFLTGLSDLPDPFFVSLLPILILLAIFSSRATGIPRAVPMLAWVGAGFLWALLRAESGVSNILPEDLEGHDLVLDGIIVSVPARSGPKTGFLLDIVALKTSDHDFHRGEWGPGQRIRLNWYGRSPRLLPGERWRLTARLKRPNGFRNPGGFDYEKWLFRQGIRATGYVKSRLENRKLQGEDRFSLDHVRYRLAQLIRQHLADSPHAGIVKALAIGVRDDVTQEQWATLRSTGTAHLMAISGLHIGLITTLIFFGIRKTLPTGMALVMPAQRTAALVATVGALGYAALAGFSLPTVRALIMVCVVMAGVFWRRHTAVGASLALALFAVLLLTPLAVLSIGFWLSFVAVAVILFGMTGHLSVRNLWWRWGRVQVLIAVGLLPLTLLFFQQHPLASPIANLVAIPWVGFVVVPLVLVGTCLVGVFPDLGGFLLGLGDSAIAVIWPFLQGLESLDFVYRKIATPPLWAVLAGGIGVILLLLPRGMPGRWLGVIWLLPLFFIPAPRPNNGEIWFHLLDVGQGLAAVVRTREHVLIYDVGPAYSANFNAGGAVLVPFLQSQDIQSVDRVIVSHRDRDHIGGLKSLLEEFPIDTLMTNAPLTKKSASLHPRGSLPCRDGMKWHWDGVDFRILHPPPGRKVSGNNDSCVLSVSGPAGTILLPGDIEHAAEQRLLRDHAKELDVDILVAPHHGSGTSSSRLFIRAVTPRHALFSVGYRNRFGLPTDAVMTRYRQSGARLLSSDRHGTITFHLTPGKGISAPDTHRQEARHFWHR</sequence>
<dbReference type="SMART" id="SM00849">
    <property type="entry name" value="Lactamase_B"/>
    <property type="match status" value="1"/>
</dbReference>
<organism evidence="9">
    <name type="scientific">Candidatus Kentrum sp. FW</name>
    <dbReference type="NCBI Taxonomy" id="2126338"/>
    <lineage>
        <taxon>Bacteria</taxon>
        <taxon>Pseudomonadati</taxon>
        <taxon>Pseudomonadota</taxon>
        <taxon>Gammaproteobacteria</taxon>
        <taxon>Candidatus Kentrum</taxon>
    </lineage>
</organism>
<protein>
    <submittedName>
        <fullName evidence="9">Competence protein ComEC</fullName>
    </submittedName>
</protein>
<dbReference type="InterPro" id="IPR036866">
    <property type="entry name" value="RibonucZ/Hydroxyglut_hydro"/>
</dbReference>
<gene>
    <name evidence="9" type="ORF">BECKFW1821B_GA0114236_11645</name>
</gene>
<dbReference type="InterPro" id="IPR001279">
    <property type="entry name" value="Metallo-B-lactamas"/>
</dbReference>
<accession>A0A450TNM6</accession>
<dbReference type="Pfam" id="PF03772">
    <property type="entry name" value="Competence"/>
    <property type="match status" value="1"/>
</dbReference>
<dbReference type="PANTHER" id="PTHR30619">
    <property type="entry name" value="DNA INTERNALIZATION/COMPETENCE PROTEIN COMEC/REC2"/>
    <property type="match status" value="1"/>
</dbReference>
<feature type="transmembrane region" description="Helical" evidence="7">
    <location>
        <begin position="522"/>
        <end position="538"/>
    </location>
</feature>
<keyword evidence="2" id="KW-1003">Cell membrane</keyword>
<keyword evidence="3 7" id="KW-0812">Transmembrane</keyword>